<organism evidence="2 3">
    <name type="scientific">Micromonospora costi</name>
    <dbReference type="NCBI Taxonomy" id="1530042"/>
    <lineage>
        <taxon>Bacteria</taxon>
        <taxon>Bacillati</taxon>
        <taxon>Actinomycetota</taxon>
        <taxon>Actinomycetes</taxon>
        <taxon>Micromonosporales</taxon>
        <taxon>Micromonosporaceae</taxon>
        <taxon>Micromonospora</taxon>
    </lineage>
</organism>
<dbReference type="RefSeq" id="WP_120780213.1">
    <property type="nucleotide sequence ID" value="NZ_JBHLUP010000002.1"/>
</dbReference>
<protein>
    <submittedName>
        <fullName evidence="2">Uncharacterized protein</fullName>
    </submittedName>
</protein>
<gene>
    <name evidence="2" type="ORF">D7193_15875</name>
</gene>
<feature type="transmembrane region" description="Helical" evidence="1">
    <location>
        <begin position="6"/>
        <end position="32"/>
    </location>
</feature>
<sequence>MSDFWLGVLAAFGVVGGLVVALGLVWLVVVMLPEGVWWTVKRLPLHDEFTRDRTAALVASARRAYTLRIPQGVRLTLTLGENREGMLDLLDDLGRSRRAARVEGRE</sequence>
<dbReference type="AlphaFoldDB" id="A0A3B0A6X1"/>
<evidence type="ECO:0000313" key="2">
    <source>
        <dbReference type="EMBL" id="RKN56030.1"/>
    </source>
</evidence>
<accession>A0A3B0A6X1</accession>
<name>A0A3B0A6X1_9ACTN</name>
<keyword evidence="1" id="KW-0812">Transmembrane</keyword>
<evidence type="ECO:0000313" key="3">
    <source>
        <dbReference type="Proteomes" id="UP000279968"/>
    </source>
</evidence>
<keyword evidence="3" id="KW-1185">Reference proteome</keyword>
<dbReference type="EMBL" id="RBAN01000002">
    <property type="protein sequence ID" value="RKN56030.1"/>
    <property type="molecule type" value="Genomic_DNA"/>
</dbReference>
<keyword evidence="1" id="KW-1133">Transmembrane helix</keyword>
<keyword evidence="1" id="KW-0472">Membrane</keyword>
<reference evidence="2 3" key="1">
    <citation type="journal article" date="2015" name="Int. J. Syst. Evol. Microbiol.">
        <title>Micromonospora costi sp. nov., isolated from a leaf of Costus speciosus.</title>
        <authorList>
            <person name="Thawai C."/>
        </authorList>
    </citation>
    <scope>NUCLEOTIDE SEQUENCE [LARGE SCALE GENOMIC DNA]</scope>
    <source>
        <strain evidence="2 3">CS1-12</strain>
    </source>
</reference>
<comment type="caution">
    <text evidence="2">The sequence shown here is derived from an EMBL/GenBank/DDBJ whole genome shotgun (WGS) entry which is preliminary data.</text>
</comment>
<proteinExistence type="predicted"/>
<dbReference type="Proteomes" id="UP000279968">
    <property type="component" value="Unassembled WGS sequence"/>
</dbReference>
<evidence type="ECO:0000256" key="1">
    <source>
        <dbReference type="SAM" id="Phobius"/>
    </source>
</evidence>